<dbReference type="SUPFAM" id="SSF56112">
    <property type="entry name" value="Protein kinase-like (PK-like)"/>
    <property type="match status" value="1"/>
</dbReference>
<dbReference type="CDD" id="cd14019">
    <property type="entry name" value="STKc_Cdc7"/>
    <property type="match status" value="1"/>
</dbReference>
<proteinExistence type="predicted"/>
<organism evidence="10 11">
    <name type="scientific">Monopterus albus</name>
    <name type="common">Swamp eel</name>
    <dbReference type="NCBI Taxonomy" id="43700"/>
    <lineage>
        <taxon>Eukaryota</taxon>
        <taxon>Metazoa</taxon>
        <taxon>Chordata</taxon>
        <taxon>Craniata</taxon>
        <taxon>Vertebrata</taxon>
        <taxon>Euteleostomi</taxon>
        <taxon>Actinopterygii</taxon>
        <taxon>Neopterygii</taxon>
        <taxon>Teleostei</taxon>
        <taxon>Neoteleostei</taxon>
        <taxon>Acanthomorphata</taxon>
        <taxon>Anabantaria</taxon>
        <taxon>Synbranchiformes</taxon>
        <taxon>Synbranchidae</taxon>
        <taxon>Monopterus</taxon>
    </lineage>
</organism>
<feature type="binding site" evidence="7">
    <location>
        <position position="186"/>
    </location>
    <ligand>
        <name>ATP</name>
        <dbReference type="ChEBI" id="CHEBI:30616"/>
    </ligand>
</feature>
<dbReference type="STRING" id="43700.ENSMALP00000003185"/>
<evidence type="ECO:0000313" key="11">
    <source>
        <dbReference type="Proteomes" id="UP000261600"/>
    </source>
</evidence>
<evidence type="ECO:0000256" key="7">
    <source>
        <dbReference type="PROSITE-ProRule" id="PRU10141"/>
    </source>
</evidence>
<protein>
    <recommendedName>
        <fullName evidence="1">non-specific serine/threonine protein kinase</fullName>
        <ecNumber evidence="1">2.7.11.1</ecNumber>
    </recommendedName>
</protein>
<dbReference type="GO" id="GO:0044773">
    <property type="term" value="P:mitotic DNA damage checkpoint signaling"/>
    <property type="evidence" value="ECO:0007669"/>
    <property type="project" value="TreeGrafter"/>
</dbReference>
<feature type="region of interest" description="Disordered" evidence="8">
    <location>
        <begin position="540"/>
        <end position="577"/>
    </location>
</feature>
<dbReference type="InterPro" id="IPR011009">
    <property type="entry name" value="Kinase-like_dom_sf"/>
</dbReference>
<dbReference type="PROSITE" id="PS00107">
    <property type="entry name" value="PROTEIN_KINASE_ATP"/>
    <property type="match status" value="1"/>
</dbReference>
<evidence type="ECO:0000256" key="6">
    <source>
        <dbReference type="ARBA" id="ARBA00022840"/>
    </source>
</evidence>
<evidence type="ECO:0000313" key="10">
    <source>
        <dbReference type="Ensembl" id="ENSMALP00000003185.1"/>
    </source>
</evidence>
<dbReference type="EC" id="2.7.11.1" evidence="1"/>
<keyword evidence="6 7" id="KW-0067">ATP-binding</keyword>
<dbReference type="PROSITE" id="PS50011">
    <property type="entry name" value="PROTEIN_KINASE_DOM"/>
    <property type="match status" value="1"/>
</dbReference>
<reference evidence="10" key="2">
    <citation type="submission" date="2025-09" db="UniProtKB">
        <authorList>
            <consortium name="Ensembl"/>
        </authorList>
    </citation>
    <scope>IDENTIFICATION</scope>
</reference>
<feature type="region of interest" description="Disordered" evidence="8">
    <location>
        <begin position="364"/>
        <end position="412"/>
    </location>
</feature>
<keyword evidence="5" id="KW-0418">Kinase</keyword>
<evidence type="ECO:0000256" key="8">
    <source>
        <dbReference type="SAM" id="MobiDB-lite"/>
    </source>
</evidence>
<dbReference type="Pfam" id="PF00069">
    <property type="entry name" value="Pkinase"/>
    <property type="match status" value="2"/>
</dbReference>
<feature type="region of interest" description="Disordered" evidence="8">
    <location>
        <begin position="312"/>
        <end position="336"/>
    </location>
</feature>
<keyword evidence="3" id="KW-0808">Transferase</keyword>
<keyword evidence="11" id="KW-1185">Reference proteome</keyword>
<dbReference type="GO" id="GO:0004674">
    <property type="term" value="F:protein serine/threonine kinase activity"/>
    <property type="evidence" value="ECO:0007669"/>
    <property type="project" value="UniProtKB-KW"/>
</dbReference>
<dbReference type="GO" id="GO:0005524">
    <property type="term" value="F:ATP binding"/>
    <property type="evidence" value="ECO:0007669"/>
    <property type="project" value="UniProtKB-UniRule"/>
</dbReference>
<keyword evidence="2" id="KW-0723">Serine/threonine-protein kinase</keyword>
<evidence type="ECO:0000259" key="9">
    <source>
        <dbReference type="PROSITE" id="PS50011"/>
    </source>
</evidence>
<dbReference type="PANTHER" id="PTHR44167">
    <property type="entry name" value="OVARIAN-SPECIFIC SERINE/THREONINE-PROTEIN KINASE LOK-RELATED"/>
    <property type="match status" value="1"/>
</dbReference>
<keyword evidence="4 7" id="KW-0547">Nucleotide-binding</keyword>
<evidence type="ECO:0000256" key="2">
    <source>
        <dbReference type="ARBA" id="ARBA00022527"/>
    </source>
</evidence>
<dbReference type="PANTHER" id="PTHR44167:SF23">
    <property type="entry name" value="CDC7 KINASE, ISOFORM A-RELATED"/>
    <property type="match status" value="1"/>
</dbReference>
<sequence length="610" mass="67868">MYGQWLTSRSLAHRTFASLSLSLLVQKPNILSEEITVKAPENLPTQTHVAPATTRFDFFSVISGTSNGSSCVNTRYSKIQGFYFDLLQYFPSVNNEHKSILNTLFLKYTSPDKWLFLHTLYSATTAKRRKLSLGYLMLDIELLYKAVPQLAKVFHIIDKIGEGTFSSVYLGQAQMRDGTKELFALKHLIPTSHPTRIAAELQCLTVAGGRENVMGVAYCFRKDDHVVIVMPYMEHQAIVDVIGSLSFEEVRLYIYHLLKALRHIHQFGIIHRDIKPNNFLYNRKSKLYALVDFGLAQGTADTQIELLKVVRQRPSHKGGGSTGKQDTAQRSKALPRLLPKTTTTTTKDLTGLCKVPRPVFGERNLNNYTAAPSSTKQALVKPAKTQDPVGRRPSAASRAPLPVRTQSSSQKPVRTIQQDLTCNCYFTERVCNICIHTLKQVKQSSSYPLTVTNVALSSCTAAIDVWSAGVILLSLLSGRYPFFKASDDMIALTQIMTIRGSRETIQAAKAFGKAVVCSRELPRQDLRTLCETLRGRKLVPDDHSAGAGETSLPHSSSLQKHQELSRSKGTSNGLTSPDTAYDLLDRLLDLNPTTRITAAQALQHPLFRDL</sequence>
<dbReference type="Gene3D" id="1.10.510.10">
    <property type="entry name" value="Transferase(Phosphotransferase) domain 1"/>
    <property type="match status" value="2"/>
</dbReference>
<evidence type="ECO:0000256" key="4">
    <source>
        <dbReference type="ARBA" id="ARBA00022741"/>
    </source>
</evidence>
<reference evidence="10" key="1">
    <citation type="submission" date="2025-08" db="UniProtKB">
        <authorList>
            <consortium name="Ensembl"/>
        </authorList>
    </citation>
    <scope>IDENTIFICATION</scope>
</reference>
<dbReference type="InterPro" id="IPR000719">
    <property type="entry name" value="Prot_kinase_dom"/>
</dbReference>
<dbReference type="InterPro" id="IPR008271">
    <property type="entry name" value="Ser/Thr_kinase_AS"/>
</dbReference>
<dbReference type="PROSITE" id="PS00108">
    <property type="entry name" value="PROTEIN_KINASE_ST"/>
    <property type="match status" value="1"/>
</dbReference>
<evidence type="ECO:0000256" key="3">
    <source>
        <dbReference type="ARBA" id="ARBA00022679"/>
    </source>
</evidence>
<name>A0A3Q3Q2T1_MONAL</name>
<evidence type="ECO:0000256" key="1">
    <source>
        <dbReference type="ARBA" id="ARBA00012513"/>
    </source>
</evidence>
<dbReference type="GO" id="GO:0005634">
    <property type="term" value="C:nucleus"/>
    <property type="evidence" value="ECO:0007669"/>
    <property type="project" value="TreeGrafter"/>
</dbReference>
<dbReference type="FunFam" id="3.30.200.20:FF:000287">
    <property type="entry name" value="Cell division cycle 7-related protein kinase"/>
    <property type="match status" value="1"/>
</dbReference>
<dbReference type="InterPro" id="IPR017441">
    <property type="entry name" value="Protein_kinase_ATP_BS"/>
</dbReference>
<dbReference type="Proteomes" id="UP000261600">
    <property type="component" value="Unplaced"/>
</dbReference>
<feature type="compositionally biased region" description="Polar residues" evidence="8">
    <location>
        <begin position="567"/>
        <end position="577"/>
    </location>
</feature>
<dbReference type="Ensembl" id="ENSMALT00000003272.1">
    <property type="protein sequence ID" value="ENSMALP00000003185.1"/>
    <property type="gene ID" value="ENSMALG00000002319.1"/>
</dbReference>
<feature type="compositionally biased region" description="Polar residues" evidence="8">
    <location>
        <begin position="364"/>
        <end position="377"/>
    </location>
</feature>
<feature type="domain" description="Protein kinase" evidence="9">
    <location>
        <begin position="154"/>
        <end position="607"/>
    </location>
</feature>
<dbReference type="Gene3D" id="3.30.200.20">
    <property type="entry name" value="Phosphorylase Kinase, domain 1"/>
    <property type="match status" value="1"/>
</dbReference>
<dbReference type="AlphaFoldDB" id="A0A3Q3Q2T1"/>
<evidence type="ECO:0000256" key="5">
    <source>
        <dbReference type="ARBA" id="ARBA00022777"/>
    </source>
</evidence>
<dbReference type="SMART" id="SM00220">
    <property type="entry name" value="S_TKc"/>
    <property type="match status" value="1"/>
</dbReference>
<accession>A0A3Q3Q2T1</accession>